<comment type="caution">
    <text evidence="6">The sequence shown here is derived from an EMBL/GenBank/DDBJ whole genome shotgun (WGS) entry which is preliminary data.</text>
</comment>
<dbReference type="InterPro" id="IPR028082">
    <property type="entry name" value="Peripla_BP_I"/>
</dbReference>
<reference evidence="6 7" key="2">
    <citation type="submission" date="2020-02" db="EMBL/GenBank/DDBJ databases">
        <title>Candidatus Galacturonibacter soehngenii shows hetero-acetogenic catabolism of galacturonic acid but lacks a canonical carbon monoxide dehydrogenase/acetyl-CoA synthase complex.</title>
        <authorList>
            <person name="Diender M."/>
            <person name="Stouten G.R."/>
            <person name="Petersen J.F."/>
            <person name="Nielsen P.H."/>
            <person name="Dueholm M.S."/>
            <person name="Pronk J.T."/>
            <person name="Van Loosdrecht M.C.M."/>
        </authorList>
    </citation>
    <scope>NUCLEOTIDE SEQUENCE [LARGE SCALE GENOMIC DNA]</scope>
    <source>
        <strain evidence="6">GalUA</strain>
    </source>
</reference>
<reference evidence="6 7" key="1">
    <citation type="submission" date="2019-09" db="EMBL/GenBank/DDBJ databases">
        <authorList>
            <person name="Valk L.C."/>
        </authorList>
    </citation>
    <scope>NUCLEOTIDE SEQUENCE [LARGE SCALE GENOMIC DNA]</scope>
    <source>
        <strain evidence="6">GalUA</strain>
    </source>
</reference>
<dbReference type="InterPro" id="IPR010982">
    <property type="entry name" value="Lambda_DNA-bd_dom_sf"/>
</dbReference>
<dbReference type="OrthoDB" id="2026446at2"/>
<evidence type="ECO:0000313" key="7">
    <source>
        <dbReference type="Proteomes" id="UP000461768"/>
    </source>
</evidence>
<dbReference type="InterPro" id="IPR046335">
    <property type="entry name" value="LacI/GalR-like_sensor"/>
</dbReference>
<sequence>MGKSITMRDIAKALEVSTVTVSKALSDKEGVSDEVRAKIKQKAQEMGYRYNSLAKAMKEGSSYNIGILVSEKFFSSNSFYSDLYKKIIMELTRIKYSGILEIISYEDEVELNMPNMVVNNKVDGIILMGQISTGYIEHMDEMGIPYIFLDFYDEHSQIGAIVSDNVYGSYLLTNYLISMGHTQIAFIGNITATSSILDRYLGYYKSLLFHNIEMKKEWLISDRDESGKYINIEFPEEMPTAFVCNCDQVAYHVMEQLKERGYLIPEDISIVGFDDYIYSTICSPQLTTFRVDMEAMGEIAVDAISKKIVNEEYLMGRKVVSGNLIIRESVKRIK</sequence>
<evidence type="ECO:0000256" key="2">
    <source>
        <dbReference type="ARBA" id="ARBA00023015"/>
    </source>
</evidence>
<dbReference type="Gene3D" id="1.10.260.40">
    <property type="entry name" value="lambda repressor-like DNA-binding domains"/>
    <property type="match status" value="1"/>
</dbReference>
<evidence type="ECO:0000256" key="3">
    <source>
        <dbReference type="ARBA" id="ARBA00023125"/>
    </source>
</evidence>
<evidence type="ECO:0000256" key="4">
    <source>
        <dbReference type="ARBA" id="ARBA00023163"/>
    </source>
</evidence>
<dbReference type="PROSITE" id="PS50932">
    <property type="entry name" value="HTH_LACI_2"/>
    <property type="match status" value="1"/>
</dbReference>
<dbReference type="Proteomes" id="UP000461768">
    <property type="component" value="Unassembled WGS sequence"/>
</dbReference>
<organism evidence="6 7">
    <name type="scientific">Candidatus Galacturonatibacter soehngenii</name>
    <dbReference type="NCBI Taxonomy" id="2307010"/>
    <lineage>
        <taxon>Bacteria</taxon>
        <taxon>Bacillati</taxon>
        <taxon>Bacillota</taxon>
        <taxon>Clostridia</taxon>
        <taxon>Lachnospirales</taxon>
        <taxon>Lachnospiraceae</taxon>
        <taxon>Candidatus Galacturonatibacter</taxon>
    </lineage>
</organism>
<dbReference type="GO" id="GO:0003700">
    <property type="term" value="F:DNA-binding transcription factor activity"/>
    <property type="evidence" value="ECO:0007669"/>
    <property type="project" value="TreeGrafter"/>
</dbReference>
<keyword evidence="3" id="KW-0238">DNA-binding</keyword>
<dbReference type="Pfam" id="PF00356">
    <property type="entry name" value="LacI"/>
    <property type="match status" value="1"/>
</dbReference>
<gene>
    <name evidence="6" type="ORF">F7O84_06775</name>
</gene>
<name>A0A7V7QN46_9FIRM</name>
<dbReference type="Gene3D" id="3.40.50.2300">
    <property type="match status" value="2"/>
</dbReference>
<proteinExistence type="predicted"/>
<dbReference type="CDD" id="cd01392">
    <property type="entry name" value="HTH_LacI"/>
    <property type="match status" value="1"/>
</dbReference>
<accession>A0A7V7QN46</accession>
<dbReference type="SUPFAM" id="SSF53822">
    <property type="entry name" value="Periplasmic binding protein-like I"/>
    <property type="match status" value="1"/>
</dbReference>
<keyword evidence="7" id="KW-1185">Reference proteome</keyword>
<evidence type="ECO:0000313" key="6">
    <source>
        <dbReference type="EMBL" id="KAB1440234.1"/>
    </source>
</evidence>
<keyword evidence="1" id="KW-0678">Repressor</keyword>
<dbReference type="CDD" id="cd19974">
    <property type="entry name" value="PBP1_LacI-like"/>
    <property type="match status" value="1"/>
</dbReference>
<dbReference type="Pfam" id="PF13377">
    <property type="entry name" value="Peripla_BP_3"/>
    <property type="match status" value="1"/>
</dbReference>
<dbReference type="GO" id="GO:0000976">
    <property type="term" value="F:transcription cis-regulatory region binding"/>
    <property type="evidence" value="ECO:0007669"/>
    <property type="project" value="TreeGrafter"/>
</dbReference>
<keyword evidence="4" id="KW-0804">Transcription</keyword>
<dbReference type="PANTHER" id="PTHR30146:SF148">
    <property type="entry name" value="HTH-TYPE TRANSCRIPTIONAL REPRESSOR PURR-RELATED"/>
    <property type="match status" value="1"/>
</dbReference>
<evidence type="ECO:0000259" key="5">
    <source>
        <dbReference type="PROSITE" id="PS50932"/>
    </source>
</evidence>
<dbReference type="PANTHER" id="PTHR30146">
    <property type="entry name" value="LACI-RELATED TRANSCRIPTIONAL REPRESSOR"/>
    <property type="match status" value="1"/>
</dbReference>
<feature type="domain" description="HTH lacI-type" evidence="5">
    <location>
        <begin position="5"/>
        <end position="59"/>
    </location>
</feature>
<protein>
    <submittedName>
        <fullName evidence="6">LacI family transcriptional regulator</fullName>
    </submittedName>
</protein>
<dbReference type="AlphaFoldDB" id="A0A7V7QN46"/>
<dbReference type="SMART" id="SM00354">
    <property type="entry name" value="HTH_LACI"/>
    <property type="match status" value="1"/>
</dbReference>
<dbReference type="EMBL" id="WAGX01000004">
    <property type="protein sequence ID" value="KAB1440234.1"/>
    <property type="molecule type" value="Genomic_DNA"/>
</dbReference>
<evidence type="ECO:0000256" key="1">
    <source>
        <dbReference type="ARBA" id="ARBA00022491"/>
    </source>
</evidence>
<dbReference type="InterPro" id="IPR000843">
    <property type="entry name" value="HTH_LacI"/>
</dbReference>
<dbReference type="SUPFAM" id="SSF47413">
    <property type="entry name" value="lambda repressor-like DNA-binding domains"/>
    <property type="match status" value="1"/>
</dbReference>
<keyword evidence="2" id="KW-0805">Transcription regulation</keyword>